<gene>
    <name evidence="2" type="ORF">PQU98_04910</name>
</gene>
<accession>A0ABT5HGU3</accession>
<evidence type="ECO:0008006" key="4">
    <source>
        <dbReference type="Google" id="ProtNLM"/>
    </source>
</evidence>
<organism evidence="2 3">
    <name type="scientific">Asticcacaulis machinosus</name>
    <dbReference type="NCBI Taxonomy" id="2984211"/>
    <lineage>
        <taxon>Bacteria</taxon>
        <taxon>Pseudomonadati</taxon>
        <taxon>Pseudomonadota</taxon>
        <taxon>Alphaproteobacteria</taxon>
        <taxon>Caulobacterales</taxon>
        <taxon>Caulobacteraceae</taxon>
        <taxon>Asticcacaulis</taxon>
    </lineage>
</organism>
<proteinExistence type="predicted"/>
<sequence>MTQLPLIRAHMAPVIVGLCVAVSACSRAPEPPQNPPELPPVGAEMPASATAAMPSVPDWPKNWAGRWTGPEGTWLEIKPLNGAFEVAIQNLDGVRTFPAAFQQGGLAFTRDGVEHIIRAGSGADTGMKWLADKSNCLIVMTGEGYCRG</sequence>
<protein>
    <recommendedName>
        <fullName evidence="4">Lipoprotein</fullName>
    </recommendedName>
</protein>
<reference evidence="2 3" key="1">
    <citation type="submission" date="2023-01" db="EMBL/GenBank/DDBJ databases">
        <title>Novel species of the genus Asticcacaulis isolated from rivers.</title>
        <authorList>
            <person name="Lu H."/>
        </authorList>
    </citation>
    <scope>NUCLEOTIDE SEQUENCE [LARGE SCALE GENOMIC DNA]</scope>
    <source>
        <strain evidence="2 3">LKC15W</strain>
    </source>
</reference>
<dbReference type="RefSeq" id="WP_272743767.1">
    <property type="nucleotide sequence ID" value="NZ_JAQQKV010000001.1"/>
</dbReference>
<keyword evidence="3" id="KW-1185">Reference proteome</keyword>
<comment type="caution">
    <text evidence="2">The sequence shown here is derived from an EMBL/GenBank/DDBJ whole genome shotgun (WGS) entry which is preliminary data.</text>
</comment>
<dbReference type="Proteomes" id="UP001218579">
    <property type="component" value="Unassembled WGS sequence"/>
</dbReference>
<evidence type="ECO:0000313" key="3">
    <source>
        <dbReference type="Proteomes" id="UP001218579"/>
    </source>
</evidence>
<evidence type="ECO:0000313" key="2">
    <source>
        <dbReference type="EMBL" id="MDC7675456.1"/>
    </source>
</evidence>
<evidence type="ECO:0000256" key="1">
    <source>
        <dbReference type="SAM" id="MobiDB-lite"/>
    </source>
</evidence>
<feature type="compositionally biased region" description="Pro residues" evidence="1">
    <location>
        <begin position="29"/>
        <end position="39"/>
    </location>
</feature>
<feature type="region of interest" description="Disordered" evidence="1">
    <location>
        <begin position="27"/>
        <end position="55"/>
    </location>
</feature>
<name>A0ABT5HGU3_9CAUL</name>
<dbReference type="EMBL" id="JAQQKV010000001">
    <property type="protein sequence ID" value="MDC7675456.1"/>
    <property type="molecule type" value="Genomic_DNA"/>
</dbReference>